<evidence type="ECO:0000313" key="2">
    <source>
        <dbReference type="Proteomes" id="UP001434419"/>
    </source>
</evidence>
<sequence length="136" mass="15878">MSLFFIQSNNTQQVEAASSDNYKTVYENLDGKAGLYRNPFVRLNQNSVLKVVKARHFRISMRVVADNGMVWYRTNSNMWLPSDFTNRPKAITRSQLKKNTINRKHTYPLTVGNITYFLREAKINHQTYYYAVDAVC</sequence>
<keyword evidence="2" id="KW-1185">Reference proteome</keyword>
<protein>
    <recommendedName>
        <fullName evidence="3">Surface layer protein A domain-containing protein</fullName>
    </recommendedName>
</protein>
<evidence type="ECO:0000313" key="1">
    <source>
        <dbReference type="EMBL" id="MES5151072.1"/>
    </source>
</evidence>
<gene>
    <name evidence="1" type="ORF">ABVC42_14665</name>
</gene>
<dbReference type="RefSeq" id="WP_133476517.1">
    <property type="nucleotide sequence ID" value="NZ_JBETVU010000013.1"/>
</dbReference>
<name>A0ABV2BD63_9LACO</name>
<proteinExistence type="predicted"/>
<organism evidence="1 2">
    <name type="scientific">Lactobacillus crispatus</name>
    <dbReference type="NCBI Taxonomy" id="47770"/>
    <lineage>
        <taxon>Bacteria</taxon>
        <taxon>Bacillati</taxon>
        <taxon>Bacillota</taxon>
        <taxon>Bacilli</taxon>
        <taxon>Lactobacillales</taxon>
        <taxon>Lactobacillaceae</taxon>
        <taxon>Lactobacillus</taxon>
    </lineage>
</organism>
<dbReference type="EMBL" id="JBETVU010000013">
    <property type="protein sequence ID" value="MES5151072.1"/>
    <property type="molecule type" value="Genomic_DNA"/>
</dbReference>
<accession>A0ABV2BD63</accession>
<evidence type="ECO:0008006" key="3">
    <source>
        <dbReference type="Google" id="ProtNLM"/>
    </source>
</evidence>
<dbReference type="Proteomes" id="UP001434419">
    <property type="component" value="Unassembled WGS sequence"/>
</dbReference>
<reference evidence="1" key="1">
    <citation type="submission" date="2024-06" db="EMBL/GenBank/DDBJ databases">
        <title>Vaginal Lactobacillus fatty acid response mechanisms reveal a metabolite-targeted strategy for bacterial vaginosis treatment.</title>
        <authorList>
            <person name="Zhu M."/>
            <person name="Blainey P.C."/>
            <person name="Bloom S.M."/>
            <person name="Kwon D.S."/>
        </authorList>
    </citation>
    <scope>NUCLEOTIDE SEQUENCE</scope>
    <source>
        <strain evidence="1">194_F1_1</strain>
    </source>
</reference>
<comment type="caution">
    <text evidence="1">The sequence shown here is derived from an EMBL/GenBank/DDBJ whole genome shotgun (WGS) entry which is preliminary data.</text>
</comment>